<evidence type="ECO:0000313" key="2">
    <source>
        <dbReference type="EMBL" id="EMR06139.1"/>
    </source>
</evidence>
<organism evidence="2 3">
    <name type="scientific">Bhargavaea cecembensis DSE10</name>
    <dbReference type="NCBI Taxonomy" id="1235279"/>
    <lineage>
        <taxon>Bacteria</taxon>
        <taxon>Bacillati</taxon>
        <taxon>Bacillota</taxon>
        <taxon>Bacilli</taxon>
        <taxon>Bacillales</taxon>
        <taxon>Caryophanaceae</taxon>
        <taxon>Bhargavaea</taxon>
    </lineage>
</organism>
<feature type="domain" description="NERD" evidence="1">
    <location>
        <begin position="121"/>
        <end position="239"/>
    </location>
</feature>
<evidence type="ECO:0000313" key="3">
    <source>
        <dbReference type="Proteomes" id="UP000011919"/>
    </source>
</evidence>
<protein>
    <submittedName>
        <fullName evidence="2">Nuclease-related domain protein</fullName>
    </submittedName>
</protein>
<dbReference type="PROSITE" id="PS50965">
    <property type="entry name" value="NERD"/>
    <property type="match status" value="1"/>
</dbReference>
<dbReference type="InterPro" id="IPR011528">
    <property type="entry name" value="NERD"/>
</dbReference>
<dbReference type="eggNOG" id="ENOG50323G4">
    <property type="taxonomic scope" value="Bacteria"/>
</dbReference>
<proteinExistence type="predicted"/>
<dbReference type="AlphaFoldDB" id="M7P6I3"/>
<accession>M7P6I3</accession>
<keyword evidence="3" id="KW-1185">Reference proteome</keyword>
<dbReference type="STRING" id="1235279.C772_01784"/>
<evidence type="ECO:0000259" key="1">
    <source>
        <dbReference type="PROSITE" id="PS50965"/>
    </source>
</evidence>
<reference evidence="2 3" key="1">
    <citation type="journal article" date="2013" name="Genome Announc.">
        <title>Draft Genome Sequence of Bhargavaea cecembensis Strain DSE10T, Isolated from a Deep-Sea Sediment Sample Collected at a Depth of 5,904 m from the Chagos-Laccadive Ridge System in the Indian Ocean.</title>
        <authorList>
            <person name="Shivaji S."/>
            <person name="Ara S."/>
            <person name="Begum Z."/>
            <person name="Ruth M."/>
            <person name="Singh A."/>
            <person name="Kumar Pinnaka A."/>
        </authorList>
    </citation>
    <scope>NUCLEOTIDE SEQUENCE [LARGE SCALE GENOMIC DNA]</scope>
    <source>
        <strain evidence="2 3">DSE10</strain>
    </source>
</reference>
<name>M7P6I3_9BACL</name>
<dbReference type="EMBL" id="AOFT01000008">
    <property type="protein sequence ID" value="EMR06139.1"/>
    <property type="molecule type" value="Genomic_DNA"/>
</dbReference>
<dbReference type="Proteomes" id="UP000011919">
    <property type="component" value="Unassembled WGS sequence"/>
</dbReference>
<gene>
    <name evidence="2" type="ORF">C772_01784</name>
</gene>
<sequence length="403" mass="46195">MMAQCVLIFKLGEVFFKPGTLIFKLRTLIFKLIKNSRMNAPPAGAFFNFDINKRSKIQRCEVVFRLVPDYGMVREKKGAGQVGSESMAVLKGRAHERLLVRVGSRHRSYLDIKGKMNSIQAGIAGEEKVLNYIRWLESPWPILWDVNLEVTPGQYVQIDVLILLPTGAVIYEAKNMAGRLRFEEHPARLDKVDEHGYITDRYDCPMLQLQDEIANLQVWFHLHGIPMKAVGAVVMTGSAVIEKPPANGRIFSLREIRGHLAARGKERGMTVRELRQLADYIRRHNRPYIAFPLIGRFSIPAEEVEWGPLCESCAGRLLRKSERVWLCPACNWKTADPFTRTLEDWFTLRSRTIVNRQVRELFGMKSPGAASRLLRFYPLLKDGEGRSTCYAWDYTTTLTRQPK</sequence>
<comment type="caution">
    <text evidence="2">The sequence shown here is derived from an EMBL/GenBank/DDBJ whole genome shotgun (WGS) entry which is preliminary data.</text>
</comment>
<dbReference type="Pfam" id="PF08378">
    <property type="entry name" value="NERD"/>
    <property type="match status" value="1"/>
</dbReference>